<evidence type="ECO:0000259" key="8">
    <source>
        <dbReference type="PROSITE" id="PS50928"/>
    </source>
</evidence>
<name>A0A368T5J9_9ACTN</name>
<dbReference type="PROSITE" id="PS50928">
    <property type="entry name" value="ABC_TM1"/>
    <property type="match status" value="1"/>
</dbReference>
<keyword evidence="6 7" id="KW-0472">Membrane</keyword>
<dbReference type="SUPFAM" id="SSF161098">
    <property type="entry name" value="MetI-like"/>
    <property type="match status" value="1"/>
</dbReference>
<protein>
    <submittedName>
        <fullName evidence="9">ABC transporter permease</fullName>
    </submittedName>
</protein>
<dbReference type="Gene3D" id="1.10.3720.10">
    <property type="entry name" value="MetI-like"/>
    <property type="match status" value="1"/>
</dbReference>
<dbReference type="OrthoDB" id="9778910at2"/>
<dbReference type="AlphaFoldDB" id="A0A368T5J9"/>
<feature type="transmembrane region" description="Helical" evidence="7">
    <location>
        <begin position="271"/>
        <end position="292"/>
    </location>
</feature>
<gene>
    <name evidence="9" type="ORF">DEF24_11900</name>
</gene>
<keyword evidence="5 7" id="KW-1133">Transmembrane helix</keyword>
<dbReference type="Proteomes" id="UP000253318">
    <property type="component" value="Unassembled WGS sequence"/>
</dbReference>
<evidence type="ECO:0000313" key="9">
    <source>
        <dbReference type="EMBL" id="RCV58884.1"/>
    </source>
</evidence>
<dbReference type="InterPro" id="IPR035906">
    <property type="entry name" value="MetI-like_sf"/>
</dbReference>
<feature type="transmembrane region" description="Helical" evidence="7">
    <location>
        <begin position="173"/>
        <end position="201"/>
    </location>
</feature>
<keyword evidence="3" id="KW-1003">Cell membrane</keyword>
<keyword evidence="10" id="KW-1185">Reference proteome</keyword>
<sequence length="309" mass="32550">MTAFLGKRIASSAIPLLFVVLGVFCLARLTGDPVNLYLPLSATPEQRAEFSAAHGFDQPIAVQLWDYLAQIARLDFGESLRTGQSAAEMVLDAFPATLQLAAVTMLLATAGAVVIGCLAAYRPNSVADRACSFLSMTAASIPDFWFAIMGVLVFGVTLGWLPTSGVTGGPEVWVLPIATLLIRPFGVLVQVVRGAMVAALASPYTKVARSKGASEKRVVFGHALRNAAMPVLTVAGDLTIGLVNGAVVVETIFGWPGIGKLMIDSILQRDFAVLQAAVLLTAVTIFALNILIDACYALLDARVRHAVPA</sequence>
<evidence type="ECO:0000313" key="10">
    <source>
        <dbReference type="Proteomes" id="UP000253318"/>
    </source>
</evidence>
<dbReference type="PANTHER" id="PTHR43163">
    <property type="entry name" value="DIPEPTIDE TRANSPORT SYSTEM PERMEASE PROTEIN DPPB-RELATED"/>
    <property type="match status" value="1"/>
</dbReference>
<comment type="subcellular location">
    <subcellularLocation>
        <location evidence="1 7">Cell membrane</location>
        <topology evidence="1 7">Multi-pass membrane protein</topology>
    </subcellularLocation>
</comment>
<accession>A0A368T5J9</accession>
<dbReference type="GO" id="GO:0005886">
    <property type="term" value="C:plasma membrane"/>
    <property type="evidence" value="ECO:0007669"/>
    <property type="project" value="UniProtKB-SubCell"/>
</dbReference>
<feature type="transmembrane region" description="Helical" evidence="7">
    <location>
        <begin position="98"/>
        <end position="121"/>
    </location>
</feature>
<keyword evidence="2 7" id="KW-0813">Transport</keyword>
<proteinExistence type="inferred from homology"/>
<evidence type="ECO:0000256" key="1">
    <source>
        <dbReference type="ARBA" id="ARBA00004651"/>
    </source>
</evidence>
<comment type="caution">
    <text evidence="9">The sequence shown here is derived from an EMBL/GenBank/DDBJ whole genome shotgun (WGS) entry which is preliminary data.</text>
</comment>
<feature type="transmembrane region" description="Helical" evidence="7">
    <location>
        <begin position="12"/>
        <end position="31"/>
    </location>
</feature>
<dbReference type="Pfam" id="PF19300">
    <property type="entry name" value="BPD_transp_1_N"/>
    <property type="match status" value="1"/>
</dbReference>
<dbReference type="PANTHER" id="PTHR43163:SF6">
    <property type="entry name" value="DIPEPTIDE TRANSPORT SYSTEM PERMEASE PROTEIN DPPB-RELATED"/>
    <property type="match status" value="1"/>
</dbReference>
<organism evidence="9 10">
    <name type="scientific">Marinitenerispora sediminis</name>
    <dbReference type="NCBI Taxonomy" id="1931232"/>
    <lineage>
        <taxon>Bacteria</taxon>
        <taxon>Bacillati</taxon>
        <taxon>Actinomycetota</taxon>
        <taxon>Actinomycetes</taxon>
        <taxon>Streptosporangiales</taxon>
        <taxon>Nocardiopsidaceae</taxon>
        <taxon>Marinitenerispora</taxon>
    </lineage>
</organism>
<dbReference type="InterPro" id="IPR045621">
    <property type="entry name" value="BPD_transp_1_N"/>
</dbReference>
<dbReference type="Pfam" id="PF00528">
    <property type="entry name" value="BPD_transp_1"/>
    <property type="match status" value="1"/>
</dbReference>
<evidence type="ECO:0000256" key="4">
    <source>
        <dbReference type="ARBA" id="ARBA00022692"/>
    </source>
</evidence>
<keyword evidence="4 7" id="KW-0812">Transmembrane</keyword>
<dbReference type="GO" id="GO:0071916">
    <property type="term" value="F:dipeptide transmembrane transporter activity"/>
    <property type="evidence" value="ECO:0007669"/>
    <property type="project" value="TreeGrafter"/>
</dbReference>
<evidence type="ECO:0000256" key="3">
    <source>
        <dbReference type="ARBA" id="ARBA00022475"/>
    </source>
</evidence>
<evidence type="ECO:0000256" key="7">
    <source>
        <dbReference type="RuleBase" id="RU363032"/>
    </source>
</evidence>
<feature type="transmembrane region" description="Helical" evidence="7">
    <location>
        <begin position="133"/>
        <end position="161"/>
    </location>
</feature>
<dbReference type="EMBL" id="QEIN01000079">
    <property type="protein sequence ID" value="RCV58884.1"/>
    <property type="molecule type" value="Genomic_DNA"/>
</dbReference>
<comment type="similarity">
    <text evidence="7">Belongs to the binding-protein-dependent transport system permease family.</text>
</comment>
<evidence type="ECO:0000256" key="5">
    <source>
        <dbReference type="ARBA" id="ARBA00022989"/>
    </source>
</evidence>
<evidence type="ECO:0000256" key="6">
    <source>
        <dbReference type="ARBA" id="ARBA00023136"/>
    </source>
</evidence>
<reference evidence="9 10" key="1">
    <citation type="submission" date="2018-04" db="EMBL/GenBank/DDBJ databases">
        <title>Novel actinobacteria from marine sediment.</title>
        <authorList>
            <person name="Ng Z.Y."/>
            <person name="Tan G.Y.A."/>
        </authorList>
    </citation>
    <scope>NUCLEOTIDE SEQUENCE [LARGE SCALE GENOMIC DNA]</scope>
    <source>
        <strain evidence="9 10">TPS81</strain>
    </source>
</reference>
<dbReference type="InterPro" id="IPR000515">
    <property type="entry name" value="MetI-like"/>
</dbReference>
<evidence type="ECO:0000256" key="2">
    <source>
        <dbReference type="ARBA" id="ARBA00022448"/>
    </source>
</evidence>
<feature type="domain" description="ABC transmembrane type-1" evidence="8">
    <location>
        <begin position="94"/>
        <end position="292"/>
    </location>
</feature>
<dbReference type="CDD" id="cd06261">
    <property type="entry name" value="TM_PBP2"/>
    <property type="match status" value="1"/>
</dbReference>
<dbReference type="RefSeq" id="WP_114398861.1">
    <property type="nucleotide sequence ID" value="NZ_QEIM01000093.1"/>
</dbReference>